<evidence type="ECO:0000313" key="2">
    <source>
        <dbReference type="Proteomes" id="UP001431783"/>
    </source>
</evidence>
<sequence>MDIKIRKKWLKAMKRLDPFGDKSKVNCCEDYFDIENDMENYIEYKLVGGKLQLKKGIVPHKFTCQEESNDKPERSTVKKPNLTKYFEKKSQVQTKNPFLRAPKNPKVVFVTCCPGGPVIEDPLSFGNNNQSLEISKKHKAVQEKLKNKVIHNCIPRNVIITLKKIRLHQPNAILGLDFCLETSTVTKIFRDTAPALASALNSLVMVIEHHCGILQALPKGAAVLADRGFKNIAHLLQHNGNTLIRPPSVSY</sequence>
<reference evidence="1 2" key="1">
    <citation type="submission" date="2023-03" db="EMBL/GenBank/DDBJ databases">
        <title>Genome insight into feeding habits of ladybird beetles.</title>
        <authorList>
            <person name="Li H.-S."/>
            <person name="Huang Y.-H."/>
            <person name="Pang H."/>
        </authorList>
    </citation>
    <scope>NUCLEOTIDE SEQUENCE [LARGE SCALE GENOMIC DNA]</scope>
    <source>
        <strain evidence="1">SYSU_2023b</strain>
        <tissue evidence="1">Whole body</tissue>
    </source>
</reference>
<dbReference type="EMBL" id="JARQZJ010000036">
    <property type="protein sequence ID" value="KAK9876433.1"/>
    <property type="molecule type" value="Genomic_DNA"/>
</dbReference>
<protein>
    <recommendedName>
        <fullName evidence="3">DDE Tnp4 domain-containing protein</fullName>
    </recommendedName>
</protein>
<name>A0AAW1U5X7_9CUCU</name>
<keyword evidence="2" id="KW-1185">Reference proteome</keyword>
<accession>A0AAW1U5X7</accession>
<gene>
    <name evidence="1" type="ORF">WA026_012746</name>
</gene>
<dbReference type="Proteomes" id="UP001431783">
    <property type="component" value="Unassembled WGS sequence"/>
</dbReference>
<evidence type="ECO:0008006" key="3">
    <source>
        <dbReference type="Google" id="ProtNLM"/>
    </source>
</evidence>
<proteinExistence type="predicted"/>
<evidence type="ECO:0000313" key="1">
    <source>
        <dbReference type="EMBL" id="KAK9876433.1"/>
    </source>
</evidence>
<dbReference type="AlphaFoldDB" id="A0AAW1U5X7"/>
<organism evidence="1 2">
    <name type="scientific">Henosepilachna vigintioctopunctata</name>
    <dbReference type="NCBI Taxonomy" id="420089"/>
    <lineage>
        <taxon>Eukaryota</taxon>
        <taxon>Metazoa</taxon>
        <taxon>Ecdysozoa</taxon>
        <taxon>Arthropoda</taxon>
        <taxon>Hexapoda</taxon>
        <taxon>Insecta</taxon>
        <taxon>Pterygota</taxon>
        <taxon>Neoptera</taxon>
        <taxon>Endopterygota</taxon>
        <taxon>Coleoptera</taxon>
        <taxon>Polyphaga</taxon>
        <taxon>Cucujiformia</taxon>
        <taxon>Coccinelloidea</taxon>
        <taxon>Coccinellidae</taxon>
        <taxon>Epilachninae</taxon>
        <taxon>Epilachnini</taxon>
        <taxon>Henosepilachna</taxon>
    </lineage>
</organism>
<dbReference type="PANTHER" id="PTHR23080">
    <property type="entry name" value="THAP DOMAIN PROTEIN"/>
    <property type="match status" value="1"/>
</dbReference>
<comment type="caution">
    <text evidence="1">The sequence shown here is derived from an EMBL/GenBank/DDBJ whole genome shotgun (WGS) entry which is preliminary data.</text>
</comment>